<evidence type="ECO:0000256" key="1">
    <source>
        <dbReference type="ARBA" id="ARBA00004496"/>
    </source>
</evidence>
<feature type="binding site" evidence="7">
    <location>
        <position position="230"/>
    </location>
    <ligand>
        <name>L-ornithine</name>
        <dbReference type="ChEBI" id="CHEBI:46911"/>
    </ligand>
</feature>
<comment type="subcellular location">
    <subcellularLocation>
        <location evidence="1 7">Cytoplasm</location>
    </subcellularLocation>
</comment>
<protein>
    <recommendedName>
        <fullName evidence="3 7">Ornithine carbamoyltransferase</fullName>
        <shortName evidence="7">OTCase</shortName>
        <ecNumber evidence="3 7">2.1.3.3</ecNumber>
    </recommendedName>
</protein>
<dbReference type="RefSeq" id="WP_125552273.1">
    <property type="nucleotide sequence ID" value="NZ_JBHSSL010000116.1"/>
</dbReference>
<dbReference type="NCBIfam" id="TIGR00658">
    <property type="entry name" value="orni_carb_tr"/>
    <property type="match status" value="1"/>
</dbReference>
<evidence type="ECO:0000256" key="4">
    <source>
        <dbReference type="ARBA" id="ARBA00022490"/>
    </source>
</evidence>
<dbReference type="EC" id="2.1.3.3" evidence="3 7"/>
<feature type="binding site" evidence="7">
    <location>
        <begin position="56"/>
        <end position="59"/>
    </location>
    <ligand>
        <name>carbamoyl phosphate</name>
        <dbReference type="ChEBI" id="CHEBI:58228"/>
    </ligand>
</feature>
<keyword evidence="5 7" id="KW-0808">Transferase</keyword>
<feature type="binding site" evidence="7">
    <location>
        <position position="166"/>
    </location>
    <ligand>
        <name>L-ornithine</name>
        <dbReference type="ChEBI" id="CHEBI:46911"/>
    </ligand>
</feature>
<dbReference type="GO" id="GO:0004585">
    <property type="term" value="F:ornithine carbamoyltransferase activity"/>
    <property type="evidence" value="ECO:0007669"/>
    <property type="project" value="UniProtKB-EC"/>
</dbReference>
<dbReference type="Proteomes" id="UP001596289">
    <property type="component" value="Unassembled WGS sequence"/>
</dbReference>
<evidence type="ECO:0000259" key="8">
    <source>
        <dbReference type="Pfam" id="PF00185"/>
    </source>
</evidence>
<evidence type="ECO:0000259" key="9">
    <source>
        <dbReference type="Pfam" id="PF02729"/>
    </source>
</evidence>
<name>A0ABW1RKR1_9LACO</name>
<dbReference type="Gene3D" id="3.40.50.1370">
    <property type="entry name" value="Aspartate/ornithine carbamoyltransferase"/>
    <property type="match status" value="2"/>
</dbReference>
<dbReference type="PRINTS" id="PR00102">
    <property type="entry name" value="OTCASE"/>
</dbReference>
<evidence type="ECO:0000313" key="10">
    <source>
        <dbReference type="EMBL" id="MFC6171740.1"/>
    </source>
</evidence>
<dbReference type="PANTHER" id="PTHR45753:SF1">
    <property type="entry name" value="ORNITHINE CARBAMOYLTRANSFERASE, CATABOLIC"/>
    <property type="match status" value="1"/>
</dbReference>
<dbReference type="InterPro" id="IPR006130">
    <property type="entry name" value="Asp/Orn_carbamoylTrfase"/>
</dbReference>
<dbReference type="InterPro" id="IPR002292">
    <property type="entry name" value="Orn/put_carbamltrans"/>
</dbReference>
<evidence type="ECO:0000256" key="6">
    <source>
        <dbReference type="ARBA" id="ARBA00048772"/>
    </source>
</evidence>
<organism evidence="10 11">
    <name type="scientific">Loigolactobacillus jiayinensis</name>
    <dbReference type="NCBI Taxonomy" id="2486016"/>
    <lineage>
        <taxon>Bacteria</taxon>
        <taxon>Bacillati</taxon>
        <taxon>Bacillota</taxon>
        <taxon>Bacilli</taxon>
        <taxon>Lactobacillales</taxon>
        <taxon>Lactobacillaceae</taxon>
        <taxon>Loigolactobacillus</taxon>
    </lineage>
</organism>
<evidence type="ECO:0000256" key="3">
    <source>
        <dbReference type="ARBA" id="ARBA00013007"/>
    </source>
</evidence>
<evidence type="ECO:0000256" key="7">
    <source>
        <dbReference type="HAMAP-Rule" id="MF_01109"/>
    </source>
</evidence>
<feature type="binding site" evidence="7">
    <location>
        <begin position="134"/>
        <end position="137"/>
    </location>
    <ligand>
        <name>carbamoyl phosphate</name>
        <dbReference type="ChEBI" id="CHEBI:58228"/>
    </ligand>
</feature>
<feature type="binding site" evidence="7">
    <location>
        <position position="316"/>
    </location>
    <ligand>
        <name>carbamoyl phosphate</name>
        <dbReference type="ChEBI" id="CHEBI:58228"/>
    </ligand>
</feature>
<dbReference type="Pfam" id="PF02729">
    <property type="entry name" value="OTCace_N"/>
    <property type="match status" value="1"/>
</dbReference>
<dbReference type="SUPFAM" id="SSF53671">
    <property type="entry name" value="Aspartate/ornithine carbamoyltransferase"/>
    <property type="match status" value="1"/>
</dbReference>
<dbReference type="EMBL" id="JBHSSL010000116">
    <property type="protein sequence ID" value="MFC6171740.1"/>
    <property type="molecule type" value="Genomic_DNA"/>
</dbReference>
<feature type="binding site" evidence="7">
    <location>
        <position position="83"/>
    </location>
    <ligand>
        <name>carbamoyl phosphate</name>
        <dbReference type="ChEBI" id="CHEBI:58228"/>
    </ligand>
</feature>
<dbReference type="Pfam" id="PF00185">
    <property type="entry name" value="OTCace"/>
    <property type="match status" value="1"/>
</dbReference>
<keyword evidence="4 7" id="KW-0963">Cytoplasm</keyword>
<dbReference type="HAMAP" id="MF_01109">
    <property type="entry name" value="OTCase"/>
    <property type="match status" value="1"/>
</dbReference>
<evidence type="ECO:0000256" key="2">
    <source>
        <dbReference type="ARBA" id="ARBA00007805"/>
    </source>
</evidence>
<feature type="domain" description="Aspartate/ornithine carbamoyltransferase carbamoyl-P binding" evidence="9">
    <location>
        <begin position="7"/>
        <end position="147"/>
    </location>
</feature>
<reference evidence="11" key="1">
    <citation type="journal article" date="2019" name="Int. J. Syst. Evol. Microbiol.">
        <title>The Global Catalogue of Microorganisms (GCM) 10K type strain sequencing project: providing services to taxonomists for standard genome sequencing and annotation.</title>
        <authorList>
            <consortium name="The Broad Institute Genomics Platform"/>
            <consortium name="The Broad Institute Genome Sequencing Center for Infectious Disease"/>
            <person name="Wu L."/>
            <person name="Ma J."/>
        </authorList>
    </citation>
    <scope>NUCLEOTIDE SEQUENCE [LARGE SCALE GENOMIC DNA]</scope>
    <source>
        <strain evidence="11">CCM 8904</strain>
    </source>
</reference>
<keyword evidence="11" id="KW-1185">Reference proteome</keyword>
<feature type="binding site" evidence="7">
    <location>
        <position position="107"/>
    </location>
    <ligand>
        <name>carbamoyl phosphate</name>
        <dbReference type="ChEBI" id="CHEBI:58228"/>
    </ligand>
</feature>
<comment type="catalytic activity">
    <reaction evidence="6 7">
        <text>carbamoyl phosphate + L-ornithine = L-citrulline + phosphate + H(+)</text>
        <dbReference type="Rhea" id="RHEA:19513"/>
        <dbReference type="ChEBI" id="CHEBI:15378"/>
        <dbReference type="ChEBI" id="CHEBI:43474"/>
        <dbReference type="ChEBI" id="CHEBI:46911"/>
        <dbReference type="ChEBI" id="CHEBI:57743"/>
        <dbReference type="ChEBI" id="CHEBI:58228"/>
        <dbReference type="EC" id="2.1.3.3"/>
    </reaction>
</comment>
<dbReference type="InterPro" id="IPR036901">
    <property type="entry name" value="Asp/Orn_carbamoylTrfase_sf"/>
</dbReference>
<feature type="domain" description="Aspartate/ornithine carbamoyltransferase Asp/Orn-binding" evidence="8">
    <location>
        <begin position="153"/>
        <end position="326"/>
    </location>
</feature>
<proteinExistence type="inferred from homology"/>
<evidence type="ECO:0000256" key="5">
    <source>
        <dbReference type="ARBA" id="ARBA00022679"/>
    </source>
</evidence>
<gene>
    <name evidence="10" type="primary">argF</name>
    <name evidence="10" type="ORF">ACFQGP_14355</name>
</gene>
<dbReference type="PRINTS" id="PR00100">
    <property type="entry name" value="AOTCASE"/>
</dbReference>
<feature type="binding site" evidence="7">
    <location>
        <begin position="234"/>
        <end position="235"/>
    </location>
    <ligand>
        <name>L-ornithine</name>
        <dbReference type="ChEBI" id="CHEBI:46911"/>
    </ligand>
</feature>
<dbReference type="PANTHER" id="PTHR45753">
    <property type="entry name" value="ORNITHINE CARBAMOYLTRANSFERASE, MITOCHONDRIAL"/>
    <property type="match status" value="1"/>
</dbReference>
<dbReference type="InterPro" id="IPR024904">
    <property type="entry name" value="OTCase_ArgI"/>
</dbReference>
<sequence length="341" mass="37397">MNHFANKSLLKEIDFTAQELEYFIDFAIHLKQLKQQHIPHHYLQGKNIALLFEKASTRTRSAFTVAATDLGAHPEFLGKNDIQFGKKESTADTAKVLGSMFDGIEYRGFAQDTVEQLAKYSGVPVWNGLTDQWHPTQMIADFMTLKEHFGHLQGLTLAYVGDGRNNMGNSLLVTAALLGVNIQIGAPTALQPSATIVAMAKEAAAKSGSKVLITSDPGAAVADADAIYTDVWISMGEDVSPQARVKELLPYQVNAKLVAQTEKADTIIMHCLPAYHDKNTEIGKALEEEFGVTALEITDDVFNSDQSVVFQEAENRLHSIKAIMAATLGDLFIPEQLFETK</sequence>
<feature type="binding site" evidence="7">
    <location>
        <begin position="271"/>
        <end position="272"/>
    </location>
    <ligand>
        <name>carbamoyl phosphate</name>
        <dbReference type="ChEBI" id="CHEBI:58228"/>
    </ligand>
</feature>
<evidence type="ECO:0000313" key="11">
    <source>
        <dbReference type="Proteomes" id="UP001596289"/>
    </source>
</evidence>
<accession>A0ABW1RKR1</accession>
<dbReference type="PROSITE" id="PS00097">
    <property type="entry name" value="CARBAMOYLTRANSFERASE"/>
    <property type="match status" value="1"/>
</dbReference>
<dbReference type="InterPro" id="IPR006132">
    <property type="entry name" value="Asp/Orn_carbamoyltranf_P-bd"/>
</dbReference>
<comment type="similarity">
    <text evidence="2 7">Belongs to the aspartate/ornithine carbamoyltransferase superfamily. OTCase family.</text>
</comment>
<comment type="caution">
    <text evidence="10">The sequence shown here is derived from an EMBL/GenBank/DDBJ whole genome shotgun (WGS) entry which is preliminary data.</text>
</comment>
<dbReference type="InterPro" id="IPR006131">
    <property type="entry name" value="Asp_carbamoyltransf_Asp/Orn-bd"/>
</dbReference>